<dbReference type="OrthoDB" id="871494at2"/>
<dbReference type="AlphaFoldDB" id="A6GHY8"/>
<organism evidence="1 2">
    <name type="scientific">Plesiocystis pacifica SIR-1</name>
    <dbReference type="NCBI Taxonomy" id="391625"/>
    <lineage>
        <taxon>Bacteria</taxon>
        <taxon>Pseudomonadati</taxon>
        <taxon>Myxococcota</taxon>
        <taxon>Polyangia</taxon>
        <taxon>Nannocystales</taxon>
        <taxon>Nannocystaceae</taxon>
        <taxon>Plesiocystis</taxon>
    </lineage>
</organism>
<proteinExistence type="predicted"/>
<evidence type="ECO:0008006" key="3">
    <source>
        <dbReference type="Google" id="ProtNLM"/>
    </source>
</evidence>
<dbReference type="InterPro" id="IPR006311">
    <property type="entry name" value="TAT_signal"/>
</dbReference>
<dbReference type="Proteomes" id="UP000005801">
    <property type="component" value="Unassembled WGS sequence"/>
</dbReference>
<accession>A6GHY8</accession>
<keyword evidence="2" id="KW-1185">Reference proteome</keyword>
<protein>
    <recommendedName>
        <fullName evidence="3">Linalool dehydratase/isomerase domain-containing protein</fullName>
    </recommendedName>
</protein>
<dbReference type="RefSeq" id="WP_006976324.1">
    <property type="nucleotide sequence ID" value="NZ_ABCS01000127.1"/>
</dbReference>
<evidence type="ECO:0000313" key="1">
    <source>
        <dbReference type="EMBL" id="EDM74495.1"/>
    </source>
</evidence>
<dbReference type="eggNOG" id="COG1397">
    <property type="taxonomic scope" value="Bacteria"/>
</dbReference>
<evidence type="ECO:0000313" key="2">
    <source>
        <dbReference type="Proteomes" id="UP000005801"/>
    </source>
</evidence>
<dbReference type="STRING" id="391625.PPSIR1_06391"/>
<comment type="caution">
    <text evidence="1">The sequence shown here is derived from an EMBL/GenBank/DDBJ whole genome shotgun (WGS) entry which is preliminary data.</text>
</comment>
<name>A6GHY8_9BACT</name>
<dbReference type="PROSITE" id="PS51318">
    <property type="entry name" value="TAT"/>
    <property type="match status" value="1"/>
</dbReference>
<gene>
    <name evidence="1" type="ORF">PPSIR1_06391</name>
</gene>
<reference evidence="1 2" key="1">
    <citation type="submission" date="2007-06" db="EMBL/GenBank/DDBJ databases">
        <authorList>
            <person name="Shimkets L."/>
            <person name="Ferriera S."/>
            <person name="Johnson J."/>
            <person name="Kravitz S."/>
            <person name="Beeson K."/>
            <person name="Sutton G."/>
            <person name="Rogers Y.-H."/>
            <person name="Friedman R."/>
            <person name="Frazier M."/>
            <person name="Venter J.C."/>
        </authorList>
    </citation>
    <scope>NUCLEOTIDE SEQUENCE [LARGE SCALE GENOMIC DNA]</scope>
    <source>
        <strain evidence="1 2">SIR-1</strain>
    </source>
</reference>
<sequence>MPTRREFLGGAACLGLSALGWRAAAPRLFTPETAGLYGDAPLPAWVLALVEGQLQTWEGRDRSALLAMRSTNPEWDFMGRTFLVLALANLALRRPADAPRYLDVARGIVAATLEAESEASMYFFLLPYARAKPWRCGGGEGARSLFVDGELLLMLAALELVEAGATLAGVAVREHIEARAQLVAAQMRAGPGLSAESYPDECWTFCNTTALAGLRVAEAAGVSVDAALPGDWLAQARASLVEANSGLLVSSYTWDGETLDGPEGSSIWMAAHNLQVIDPSFARGQYERARATLGRSVMGFGYAREWPRRGEGAMDVDSGPVLPLLDASPGSSGLAVLGARAFDDRAYLEGLLAALNYAAFPDDAGGRLRFRASNAVGDAVLSYALCSGPLWARVLGVLA</sequence>
<dbReference type="EMBL" id="ABCS01000127">
    <property type="protein sequence ID" value="EDM74495.1"/>
    <property type="molecule type" value="Genomic_DNA"/>
</dbReference>